<dbReference type="EMBL" id="FMXP01000007">
    <property type="protein sequence ID" value="SDB12749.1"/>
    <property type="molecule type" value="Genomic_DNA"/>
</dbReference>
<feature type="transmembrane region" description="Helical" evidence="1">
    <location>
        <begin position="377"/>
        <end position="394"/>
    </location>
</feature>
<dbReference type="Proteomes" id="UP000182508">
    <property type="component" value="Unassembled WGS sequence"/>
</dbReference>
<proteinExistence type="predicted"/>
<keyword evidence="1" id="KW-0472">Membrane</keyword>
<evidence type="ECO:0000313" key="2">
    <source>
        <dbReference type="EMBL" id="SDB12749.1"/>
    </source>
</evidence>
<dbReference type="STRING" id="439219.SAMN02910293_00656"/>
<reference evidence="2 3" key="1">
    <citation type="submission" date="2016-10" db="EMBL/GenBank/DDBJ databases">
        <authorList>
            <person name="de Groot N.N."/>
        </authorList>
    </citation>
    <scope>NUCLEOTIDE SEQUENCE [LARGE SCALE GENOMIC DNA]</scope>
    <source>
        <strain evidence="2 3">A-4</strain>
    </source>
</reference>
<organism evidence="2 3">
    <name type="scientific">Streptococcus henryi</name>
    <dbReference type="NCBI Taxonomy" id="439219"/>
    <lineage>
        <taxon>Bacteria</taxon>
        <taxon>Bacillati</taxon>
        <taxon>Bacillota</taxon>
        <taxon>Bacilli</taxon>
        <taxon>Lactobacillales</taxon>
        <taxon>Streptococcaceae</taxon>
        <taxon>Streptococcus</taxon>
    </lineage>
</organism>
<gene>
    <name evidence="2" type="ORF">SAMN02910293_00656</name>
</gene>
<name>A0A1G6AWR1_9STRE</name>
<feature type="transmembrane region" description="Helical" evidence="1">
    <location>
        <begin position="339"/>
        <end position="365"/>
    </location>
</feature>
<protein>
    <submittedName>
        <fullName evidence="2">Uncharacterized protein</fullName>
    </submittedName>
</protein>
<keyword evidence="1" id="KW-0812">Transmembrane</keyword>
<keyword evidence="3" id="KW-1185">Reference proteome</keyword>
<sequence>MTIYDTIIGMFETNDNQFYFKAVRCFDTIELPSFQFFKTIINSVEPKRDNIKITFSDDTEQILKFGSDLASIEFKNFISSSDQIDVLIEIEKSVVADRFSIYDYESFIENFAKLDNLNKMSFISKLLQEVDNYLVFDVFDSRIRGKSWETRSLKFSYYLDEIKVKPFQRNVKLQRVHFVTNFYNIQQFSLLPDDFHILSGQIDSGLRLSFKKFKNIFSALHIANFSSFQNNIFYLSYLPTKLITMEVNFDQLEGLNSDIFNVYDWIFSEENYLDKLSIVRHHLENHDGRLENSDLSVKNMLILYNLYIRNKTEEYLKAKIEFGKFIVETLYRMGDYTNIITASFTNSLFTLGAFILTTIIANIVSATPLDNIFTVDVLWILFCITIGSIIYCMLSNIKFNNDIKNFEEIFDNLKGSYKDILLKSELDMIFDQNIFQRKLDKVKEHRLNINIIWILLTLFLIILITLHLRQYY</sequence>
<evidence type="ECO:0000256" key="1">
    <source>
        <dbReference type="SAM" id="Phobius"/>
    </source>
</evidence>
<feature type="transmembrane region" description="Helical" evidence="1">
    <location>
        <begin position="447"/>
        <end position="468"/>
    </location>
</feature>
<keyword evidence="1" id="KW-1133">Transmembrane helix</keyword>
<dbReference type="RefSeq" id="WP_074485501.1">
    <property type="nucleotide sequence ID" value="NZ_FMXP01000007.1"/>
</dbReference>
<accession>A0A1G6AWR1</accession>
<dbReference type="AlphaFoldDB" id="A0A1G6AWR1"/>
<evidence type="ECO:0000313" key="3">
    <source>
        <dbReference type="Proteomes" id="UP000182508"/>
    </source>
</evidence>